<dbReference type="OrthoDB" id="3068265at2759"/>
<dbReference type="VEuPathDB" id="FungiDB:CC1G_12678"/>
<gene>
    <name evidence="1" type="ORF">CC1G_12678</name>
</gene>
<sequence length="243" mass="27353">MLLDTTPLVQNLTPVEAQDLLNYASGRLRSLAIAITNDYGLISRSPTLKERCWSQFKQDLNTTLILYGSMSLLHPGKIWAPVFLDHVHRLLINGGINDFNAIAEGALNRPMHGFDVFPPDASNWWTLPPGSVESDCTPLNLSAYDIVEAWKKQEKRTTWYNSIPPMLPSGFQEWRLKPLHDTFKTALDVFEITCAKFDGLLEMSLDGKPVVESPDLVYWIQFSSPKCIFVVVGPGRQTHFYGG</sequence>
<reference evidence="1 2" key="1">
    <citation type="journal article" date="2010" name="Proc. Natl. Acad. Sci. U.S.A.">
        <title>Insights into evolution of multicellular fungi from the assembled chromosomes of the mushroom Coprinopsis cinerea (Coprinus cinereus).</title>
        <authorList>
            <person name="Stajich J.E."/>
            <person name="Wilke S.K."/>
            <person name="Ahren D."/>
            <person name="Au C.H."/>
            <person name="Birren B.W."/>
            <person name="Borodovsky M."/>
            <person name="Burns C."/>
            <person name="Canback B."/>
            <person name="Casselton L.A."/>
            <person name="Cheng C.K."/>
            <person name="Deng J."/>
            <person name="Dietrich F.S."/>
            <person name="Fargo D.C."/>
            <person name="Farman M.L."/>
            <person name="Gathman A.C."/>
            <person name="Goldberg J."/>
            <person name="Guigo R."/>
            <person name="Hoegger P.J."/>
            <person name="Hooker J.B."/>
            <person name="Huggins A."/>
            <person name="James T.Y."/>
            <person name="Kamada T."/>
            <person name="Kilaru S."/>
            <person name="Kodira C."/>
            <person name="Kues U."/>
            <person name="Kupfer D."/>
            <person name="Kwan H.S."/>
            <person name="Lomsadze A."/>
            <person name="Li W."/>
            <person name="Lilly W.W."/>
            <person name="Ma L.J."/>
            <person name="Mackey A.J."/>
            <person name="Manning G."/>
            <person name="Martin F."/>
            <person name="Muraguchi H."/>
            <person name="Natvig D.O."/>
            <person name="Palmerini H."/>
            <person name="Ramesh M.A."/>
            <person name="Rehmeyer C.J."/>
            <person name="Roe B.A."/>
            <person name="Shenoy N."/>
            <person name="Stanke M."/>
            <person name="Ter-Hovhannisyan V."/>
            <person name="Tunlid A."/>
            <person name="Velagapudi R."/>
            <person name="Vision T.J."/>
            <person name="Zeng Q."/>
            <person name="Zolan M.E."/>
            <person name="Pukkila P.J."/>
        </authorList>
    </citation>
    <scope>NUCLEOTIDE SEQUENCE [LARGE SCALE GENOMIC DNA]</scope>
    <source>
        <strain evidence="2">Okayama-7 / 130 / ATCC MYA-4618 / FGSC 9003</strain>
    </source>
</reference>
<dbReference type="AlphaFoldDB" id="A8PHM9"/>
<dbReference type="EMBL" id="AACS02000006">
    <property type="protein sequence ID" value="EAU80379.2"/>
    <property type="molecule type" value="Genomic_DNA"/>
</dbReference>
<evidence type="ECO:0000313" key="1">
    <source>
        <dbReference type="EMBL" id="EAU80379.2"/>
    </source>
</evidence>
<keyword evidence="2" id="KW-1185">Reference proteome</keyword>
<proteinExistence type="predicted"/>
<dbReference type="HOGENOM" id="CLU_086088_0_0_1"/>
<name>A8PHM9_COPC7</name>
<dbReference type="RefSeq" id="XP_001841438.2">
    <property type="nucleotide sequence ID" value="XM_001841386.2"/>
</dbReference>
<protein>
    <submittedName>
        <fullName evidence="1">Uncharacterized protein</fullName>
    </submittedName>
</protein>
<organism evidence="1 2">
    <name type="scientific">Coprinopsis cinerea (strain Okayama-7 / 130 / ATCC MYA-4618 / FGSC 9003)</name>
    <name type="common">Inky cap fungus</name>
    <name type="synonym">Hormographiella aspergillata</name>
    <dbReference type="NCBI Taxonomy" id="240176"/>
    <lineage>
        <taxon>Eukaryota</taxon>
        <taxon>Fungi</taxon>
        <taxon>Dikarya</taxon>
        <taxon>Basidiomycota</taxon>
        <taxon>Agaricomycotina</taxon>
        <taxon>Agaricomycetes</taxon>
        <taxon>Agaricomycetidae</taxon>
        <taxon>Agaricales</taxon>
        <taxon>Agaricineae</taxon>
        <taxon>Psathyrellaceae</taxon>
        <taxon>Coprinopsis</taxon>
    </lineage>
</organism>
<evidence type="ECO:0000313" key="2">
    <source>
        <dbReference type="Proteomes" id="UP000001861"/>
    </source>
</evidence>
<dbReference type="GeneID" id="6018121"/>
<comment type="caution">
    <text evidence="1">The sequence shown here is derived from an EMBL/GenBank/DDBJ whole genome shotgun (WGS) entry which is preliminary data.</text>
</comment>
<accession>A8PHM9</accession>
<dbReference type="KEGG" id="cci:CC1G_12678"/>
<dbReference type="Proteomes" id="UP000001861">
    <property type="component" value="Unassembled WGS sequence"/>
</dbReference>
<dbReference type="InParanoid" id="A8PHM9"/>